<organism evidence="1 2">
    <name type="scientific">Acidisphaera rubrifaciens HS-AP3</name>
    <dbReference type="NCBI Taxonomy" id="1231350"/>
    <lineage>
        <taxon>Bacteria</taxon>
        <taxon>Pseudomonadati</taxon>
        <taxon>Pseudomonadota</taxon>
        <taxon>Alphaproteobacteria</taxon>
        <taxon>Acetobacterales</taxon>
        <taxon>Acetobacteraceae</taxon>
        <taxon>Acidisphaera</taxon>
    </lineage>
</organism>
<dbReference type="OrthoDB" id="337163at2"/>
<evidence type="ECO:0000313" key="2">
    <source>
        <dbReference type="Proteomes" id="UP000032680"/>
    </source>
</evidence>
<dbReference type="RefSeq" id="WP_048859879.1">
    <property type="nucleotide sequence ID" value="NZ_BANB01000051.1"/>
</dbReference>
<dbReference type="InterPro" id="IPR029063">
    <property type="entry name" value="SAM-dependent_MTases_sf"/>
</dbReference>
<dbReference type="AlphaFoldDB" id="A0A0D6P364"/>
<dbReference type="GO" id="GO:0003676">
    <property type="term" value="F:nucleic acid binding"/>
    <property type="evidence" value="ECO:0007669"/>
    <property type="project" value="InterPro"/>
</dbReference>
<gene>
    <name evidence="1" type="ORF">Asru_0051_14</name>
</gene>
<dbReference type="SUPFAM" id="SSF53335">
    <property type="entry name" value="S-adenosyl-L-methionine-dependent methyltransferases"/>
    <property type="match status" value="1"/>
</dbReference>
<dbReference type="GO" id="GO:0008168">
    <property type="term" value="F:methyltransferase activity"/>
    <property type="evidence" value="ECO:0007669"/>
    <property type="project" value="InterPro"/>
</dbReference>
<evidence type="ECO:0000313" key="1">
    <source>
        <dbReference type="EMBL" id="GAN76102.1"/>
    </source>
</evidence>
<evidence type="ECO:0008006" key="3">
    <source>
        <dbReference type="Google" id="ProtNLM"/>
    </source>
</evidence>
<dbReference type="Proteomes" id="UP000032680">
    <property type="component" value="Unassembled WGS sequence"/>
</dbReference>
<name>A0A0D6P364_9PROT</name>
<accession>A0A0D6P364</accession>
<protein>
    <recommendedName>
        <fullName evidence="3">Methyltransferase</fullName>
    </recommendedName>
</protein>
<dbReference type="GO" id="GO:0032259">
    <property type="term" value="P:methylation"/>
    <property type="evidence" value="ECO:0007669"/>
    <property type="project" value="InterPro"/>
</dbReference>
<reference evidence="1 2" key="1">
    <citation type="submission" date="2012-11" db="EMBL/GenBank/DDBJ databases">
        <title>Whole genome sequence of Acidisphaera rubrifaciens HS-AP3.</title>
        <authorList>
            <person name="Azuma Y."/>
            <person name="Higashiura N."/>
            <person name="Hirakawa H."/>
            <person name="Matsushita K."/>
        </authorList>
    </citation>
    <scope>NUCLEOTIDE SEQUENCE [LARGE SCALE GENOMIC DNA]</scope>
    <source>
        <strain evidence="1 2">HS-AP3</strain>
    </source>
</reference>
<keyword evidence="2" id="KW-1185">Reference proteome</keyword>
<dbReference type="InterPro" id="IPR002052">
    <property type="entry name" value="DNA_methylase_N6_adenine_CS"/>
</dbReference>
<proteinExistence type="predicted"/>
<sequence>MDTAVTPSPPVPAPSAETLTLAARIDHYVARTGFPRSLFVSEDGRIVGTWIMGNDYRVKSGYYGGYPAGYLRRIRALFPDKSRILHVFSGRVDLSALPGDTVDVNPSLAPTYVDDAQSLMGVPLETYDLVLADPPYSVEDAERYQTTMIRRNLVMRALQRLPPGAHVVWLDQVLPMYRKDRFAIDGVIGMVKSTNHRFRVVTIFRRLPDAPA</sequence>
<dbReference type="EMBL" id="BANB01000051">
    <property type="protein sequence ID" value="GAN76102.1"/>
    <property type="molecule type" value="Genomic_DNA"/>
</dbReference>
<comment type="caution">
    <text evidence="1">The sequence shown here is derived from an EMBL/GenBank/DDBJ whole genome shotgun (WGS) entry which is preliminary data.</text>
</comment>
<dbReference type="PROSITE" id="PS00092">
    <property type="entry name" value="N6_MTASE"/>
    <property type="match status" value="1"/>
</dbReference>